<gene>
    <name evidence="1" type="ORF">V5799_005972</name>
</gene>
<protein>
    <submittedName>
        <fullName evidence="1">Uncharacterized protein</fullName>
    </submittedName>
</protein>
<reference evidence="1 2" key="1">
    <citation type="journal article" date="2023" name="Arcadia Sci">
        <title>De novo assembly of a long-read Amblyomma americanum tick genome.</title>
        <authorList>
            <person name="Chou S."/>
            <person name="Poskanzer K.E."/>
            <person name="Rollins M."/>
            <person name="Thuy-Boun P.S."/>
        </authorList>
    </citation>
    <scope>NUCLEOTIDE SEQUENCE [LARGE SCALE GENOMIC DNA]</scope>
    <source>
        <strain evidence="1">F_SG_1</strain>
        <tissue evidence="1">Salivary glands</tissue>
    </source>
</reference>
<dbReference type="EMBL" id="JARKHS020025628">
    <property type="protein sequence ID" value="KAK8767252.1"/>
    <property type="molecule type" value="Genomic_DNA"/>
</dbReference>
<name>A0AAQ4DXR2_AMBAM</name>
<comment type="caution">
    <text evidence="1">The sequence shown here is derived from an EMBL/GenBank/DDBJ whole genome shotgun (WGS) entry which is preliminary data.</text>
</comment>
<organism evidence="1 2">
    <name type="scientific">Amblyomma americanum</name>
    <name type="common">Lone star tick</name>
    <dbReference type="NCBI Taxonomy" id="6943"/>
    <lineage>
        <taxon>Eukaryota</taxon>
        <taxon>Metazoa</taxon>
        <taxon>Ecdysozoa</taxon>
        <taxon>Arthropoda</taxon>
        <taxon>Chelicerata</taxon>
        <taxon>Arachnida</taxon>
        <taxon>Acari</taxon>
        <taxon>Parasitiformes</taxon>
        <taxon>Ixodida</taxon>
        <taxon>Ixodoidea</taxon>
        <taxon>Ixodidae</taxon>
        <taxon>Amblyomminae</taxon>
        <taxon>Amblyomma</taxon>
    </lineage>
</organism>
<evidence type="ECO:0000313" key="2">
    <source>
        <dbReference type="Proteomes" id="UP001321473"/>
    </source>
</evidence>
<dbReference type="Proteomes" id="UP001321473">
    <property type="component" value="Unassembled WGS sequence"/>
</dbReference>
<sequence>MHSPGVAIKEVLSGLSRELFDDYSLRYANGFRSLWNCRTTRWYVGPTDTLANCTCRAVNDRVALPVYSCGYAEERAANEMLERLPPHFADMAQCFLYQASRCSSFHSKAQSKTILRRILNANTSSTTL</sequence>
<keyword evidence="2" id="KW-1185">Reference proteome</keyword>
<accession>A0AAQ4DXR2</accession>
<dbReference type="AlphaFoldDB" id="A0AAQ4DXR2"/>
<proteinExistence type="predicted"/>
<evidence type="ECO:0000313" key="1">
    <source>
        <dbReference type="EMBL" id="KAK8767252.1"/>
    </source>
</evidence>